<organism evidence="2 3">
    <name type="scientific">Bdellovibrio svalbardensis</name>
    <dbReference type="NCBI Taxonomy" id="2972972"/>
    <lineage>
        <taxon>Bacteria</taxon>
        <taxon>Pseudomonadati</taxon>
        <taxon>Bdellovibrionota</taxon>
        <taxon>Bdellovibrionia</taxon>
        <taxon>Bdellovibrionales</taxon>
        <taxon>Pseudobdellovibrionaceae</taxon>
        <taxon>Bdellovibrio</taxon>
    </lineage>
</organism>
<dbReference type="Proteomes" id="UP001152321">
    <property type="component" value="Unassembled WGS sequence"/>
</dbReference>
<evidence type="ECO:0000313" key="3">
    <source>
        <dbReference type="Proteomes" id="UP001152321"/>
    </source>
</evidence>
<dbReference type="InterPro" id="IPR011873">
    <property type="entry name" value="CHP02147"/>
</dbReference>
<dbReference type="InterPro" id="IPR025537">
    <property type="entry name" value="DUF4423"/>
</dbReference>
<name>A0ABT6DDJ0_9BACT</name>
<dbReference type="RefSeq" id="WP_277576386.1">
    <property type="nucleotide sequence ID" value="NZ_JANRMI010000001.1"/>
</dbReference>
<proteinExistence type="predicted"/>
<feature type="domain" description="DUF4423" evidence="1">
    <location>
        <begin position="112"/>
        <end position="267"/>
    </location>
</feature>
<accession>A0ABT6DDJ0</accession>
<protein>
    <submittedName>
        <fullName evidence="2">TIGR02147 family protein</fullName>
    </submittedName>
</protein>
<comment type="caution">
    <text evidence="2">The sequence shown here is derived from an EMBL/GenBank/DDBJ whole genome shotgun (WGS) entry which is preliminary data.</text>
</comment>
<gene>
    <name evidence="2" type="ORF">NWE73_00925</name>
</gene>
<evidence type="ECO:0000259" key="1">
    <source>
        <dbReference type="Pfam" id="PF14394"/>
    </source>
</evidence>
<keyword evidence="3" id="KW-1185">Reference proteome</keyword>
<evidence type="ECO:0000313" key="2">
    <source>
        <dbReference type="EMBL" id="MDG0814904.1"/>
    </source>
</evidence>
<dbReference type="NCBIfam" id="TIGR02147">
    <property type="entry name" value="Fsuc_second"/>
    <property type="match status" value="1"/>
</dbReference>
<sequence>MEKDVFKFSHYRPYLRARLEAAGARGSKAQVAIIMGVQATYVSQVLQESAHLSLEQAEAANIFFKHTTQEAHYFLLLVQKDRAGTKTLREYFQKQMEDILKSRLVLTERLGKTQQLEDKDRSWYYSSWIPSAVHIATTIPTLRTVERIAEALQVSSEKIVETLEHLEAIGLVRKEGFEFHPGQQEIRLGKDSHYILKHHTNWRLQAMQSLERERLNELHYSGVVSLSTQDVVKIKDLLLESIKNSISVIKESKEEQLFCLTMDFFDLKK</sequence>
<reference evidence="2" key="1">
    <citation type="submission" date="2022-08" db="EMBL/GenBank/DDBJ databases">
        <title>Novel Bdellovibrio Species Isolated from Svalbard: Designation Bdellovibrio svalbardensis.</title>
        <authorList>
            <person name="Mitchell R.J."/>
            <person name="Choi S.Y."/>
        </authorList>
    </citation>
    <scope>NUCLEOTIDE SEQUENCE</scope>
    <source>
        <strain evidence="2">PAP01</strain>
    </source>
</reference>
<dbReference type="EMBL" id="JANRMI010000001">
    <property type="protein sequence ID" value="MDG0814904.1"/>
    <property type="molecule type" value="Genomic_DNA"/>
</dbReference>
<dbReference type="Pfam" id="PF14394">
    <property type="entry name" value="DUF4423"/>
    <property type="match status" value="1"/>
</dbReference>